<keyword evidence="1" id="KW-0472">Membrane</keyword>
<sequence>MTRSASLIAPIVVGAMRVTLGVLWLLEGLFKYQAHFDGGDILLVGGTPRVPDWFDVFPGSAMQAVPGLFGAGIPLLETGLGVALVLGVLTLPAAIGSLFTLLLYWSSDQLIDQYPVMAVLSVVILLAPAAARRFSLSALLLARRSPSPAVARWL</sequence>
<gene>
    <name evidence="2" type="ORF">GCM10009808_15300</name>
</gene>
<dbReference type="Proteomes" id="UP001501690">
    <property type="component" value="Unassembled WGS sequence"/>
</dbReference>
<protein>
    <submittedName>
        <fullName evidence="2">DoxX family membrane protein</fullName>
    </submittedName>
</protein>
<proteinExistence type="predicted"/>
<feature type="transmembrane region" description="Helical" evidence="1">
    <location>
        <begin position="83"/>
        <end position="105"/>
    </location>
</feature>
<dbReference type="EMBL" id="BAAAPL010000001">
    <property type="protein sequence ID" value="GAA1698742.1"/>
    <property type="molecule type" value="Genomic_DNA"/>
</dbReference>
<reference evidence="2 3" key="1">
    <citation type="journal article" date="2019" name="Int. J. Syst. Evol. Microbiol.">
        <title>The Global Catalogue of Microorganisms (GCM) 10K type strain sequencing project: providing services to taxonomists for standard genome sequencing and annotation.</title>
        <authorList>
            <consortium name="The Broad Institute Genomics Platform"/>
            <consortium name="The Broad Institute Genome Sequencing Center for Infectious Disease"/>
            <person name="Wu L."/>
            <person name="Ma J."/>
        </authorList>
    </citation>
    <scope>NUCLEOTIDE SEQUENCE [LARGE SCALE GENOMIC DNA]</scope>
    <source>
        <strain evidence="2 3">JCM 15577</strain>
    </source>
</reference>
<organism evidence="2 3">
    <name type="scientific">Microbacterium sediminicola</name>
    <dbReference type="NCBI Taxonomy" id="415210"/>
    <lineage>
        <taxon>Bacteria</taxon>
        <taxon>Bacillati</taxon>
        <taxon>Actinomycetota</taxon>
        <taxon>Actinomycetes</taxon>
        <taxon>Micrococcales</taxon>
        <taxon>Microbacteriaceae</taxon>
        <taxon>Microbacterium</taxon>
    </lineage>
</organism>
<dbReference type="RefSeq" id="WP_344071069.1">
    <property type="nucleotide sequence ID" value="NZ_BAAAPL010000001.1"/>
</dbReference>
<feature type="transmembrane region" description="Helical" evidence="1">
    <location>
        <begin position="7"/>
        <end position="26"/>
    </location>
</feature>
<keyword evidence="1" id="KW-1133">Transmembrane helix</keyword>
<accession>A0ABN2I510</accession>
<evidence type="ECO:0000313" key="2">
    <source>
        <dbReference type="EMBL" id="GAA1698742.1"/>
    </source>
</evidence>
<feature type="transmembrane region" description="Helical" evidence="1">
    <location>
        <begin position="117"/>
        <end position="142"/>
    </location>
</feature>
<feature type="transmembrane region" description="Helical" evidence="1">
    <location>
        <begin position="56"/>
        <end position="76"/>
    </location>
</feature>
<name>A0ABN2I510_9MICO</name>
<evidence type="ECO:0000313" key="3">
    <source>
        <dbReference type="Proteomes" id="UP001501690"/>
    </source>
</evidence>
<keyword evidence="1" id="KW-0812">Transmembrane</keyword>
<comment type="caution">
    <text evidence="2">The sequence shown here is derived from an EMBL/GenBank/DDBJ whole genome shotgun (WGS) entry which is preliminary data.</text>
</comment>
<evidence type="ECO:0000256" key="1">
    <source>
        <dbReference type="SAM" id="Phobius"/>
    </source>
</evidence>
<keyword evidence="3" id="KW-1185">Reference proteome</keyword>